<evidence type="ECO:0000256" key="1">
    <source>
        <dbReference type="ARBA" id="ARBA00004141"/>
    </source>
</evidence>
<dbReference type="AlphaFoldDB" id="A0A8H7PWF2"/>
<organism evidence="13 14">
    <name type="scientific">Mortierella isabellina</name>
    <name type="common">Filamentous fungus</name>
    <name type="synonym">Umbelopsis isabellina</name>
    <dbReference type="NCBI Taxonomy" id="91625"/>
    <lineage>
        <taxon>Eukaryota</taxon>
        <taxon>Fungi</taxon>
        <taxon>Fungi incertae sedis</taxon>
        <taxon>Mucoromycota</taxon>
        <taxon>Mucoromycotina</taxon>
        <taxon>Umbelopsidomycetes</taxon>
        <taxon>Umbelopsidales</taxon>
        <taxon>Umbelopsidaceae</taxon>
        <taxon>Umbelopsis</taxon>
    </lineage>
</organism>
<dbReference type="GO" id="GO:0005886">
    <property type="term" value="C:plasma membrane"/>
    <property type="evidence" value="ECO:0007669"/>
    <property type="project" value="TreeGrafter"/>
</dbReference>
<dbReference type="InterPro" id="IPR050681">
    <property type="entry name" value="CDF/SLC30A"/>
</dbReference>
<accession>A0A8H7PWF2</accession>
<keyword evidence="6 10" id="KW-1133">Transmembrane helix</keyword>
<feature type="transmembrane region" description="Helical" evidence="10">
    <location>
        <begin position="54"/>
        <end position="75"/>
    </location>
</feature>
<evidence type="ECO:0000256" key="2">
    <source>
        <dbReference type="ARBA" id="ARBA00008873"/>
    </source>
</evidence>
<dbReference type="InterPro" id="IPR058533">
    <property type="entry name" value="Cation_efflux_TM"/>
</dbReference>
<dbReference type="EMBL" id="JAEPQZ010000005">
    <property type="protein sequence ID" value="KAG2181331.1"/>
    <property type="molecule type" value="Genomic_DNA"/>
</dbReference>
<dbReference type="Pfam" id="PF16916">
    <property type="entry name" value="ZT_dimer"/>
    <property type="match status" value="1"/>
</dbReference>
<dbReference type="GO" id="GO:0030003">
    <property type="term" value="P:intracellular monoatomic cation homeostasis"/>
    <property type="evidence" value="ECO:0007669"/>
    <property type="project" value="UniProtKB-ARBA"/>
</dbReference>
<evidence type="ECO:0000259" key="11">
    <source>
        <dbReference type="Pfam" id="PF01545"/>
    </source>
</evidence>
<dbReference type="Gene3D" id="1.20.1510.10">
    <property type="entry name" value="Cation efflux protein transmembrane domain"/>
    <property type="match status" value="1"/>
</dbReference>
<dbReference type="PANTHER" id="PTHR11562:SF17">
    <property type="entry name" value="RE54080P-RELATED"/>
    <property type="match status" value="1"/>
</dbReference>
<feature type="transmembrane region" description="Helical" evidence="10">
    <location>
        <begin position="261"/>
        <end position="282"/>
    </location>
</feature>
<feature type="region of interest" description="Disordered" evidence="9">
    <location>
        <begin position="1"/>
        <end position="45"/>
    </location>
</feature>
<dbReference type="OrthoDB" id="9944568at2759"/>
<keyword evidence="3" id="KW-0813">Transport</keyword>
<feature type="transmembrane region" description="Helical" evidence="10">
    <location>
        <begin position="87"/>
        <end position="104"/>
    </location>
</feature>
<evidence type="ECO:0000256" key="8">
    <source>
        <dbReference type="ARBA" id="ARBA00023136"/>
    </source>
</evidence>
<evidence type="ECO:0000256" key="7">
    <source>
        <dbReference type="ARBA" id="ARBA00023065"/>
    </source>
</evidence>
<dbReference type="GO" id="GO:0005385">
    <property type="term" value="F:zinc ion transmembrane transporter activity"/>
    <property type="evidence" value="ECO:0007669"/>
    <property type="project" value="TreeGrafter"/>
</dbReference>
<keyword evidence="7" id="KW-0406">Ion transport</keyword>
<evidence type="ECO:0000313" key="14">
    <source>
        <dbReference type="Proteomes" id="UP000654370"/>
    </source>
</evidence>
<keyword evidence="5" id="KW-0864">Zinc transport</keyword>
<evidence type="ECO:0008006" key="15">
    <source>
        <dbReference type="Google" id="ProtNLM"/>
    </source>
</evidence>
<name>A0A8H7PWF2_MORIS</name>
<evidence type="ECO:0000256" key="4">
    <source>
        <dbReference type="ARBA" id="ARBA00022692"/>
    </source>
</evidence>
<evidence type="ECO:0000256" key="3">
    <source>
        <dbReference type="ARBA" id="ARBA00022448"/>
    </source>
</evidence>
<comment type="similarity">
    <text evidence="2">Belongs to the cation diffusion facilitator (CDF) transporter (TC 2.A.4) family. SLC30A subfamily.</text>
</comment>
<dbReference type="InterPro" id="IPR036837">
    <property type="entry name" value="Cation_efflux_CTD_sf"/>
</dbReference>
<feature type="transmembrane region" description="Helical" evidence="10">
    <location>
        <begin position="116"/>
        <end position="139"/>
    </location>
</feature>
<feature type="domain" description="Cation efflux protein transmembrane" evidence="11">
    <location>
        <begin position="55"/>
        <end position="290"/>
    </location>
</feature>
<feature type="region of interest" description="Disordered" evidence="9">
    <location>
        <begin position="182"/>
        <end position="216"/>
    </location>
</feature>
<evidence type="ECO:0000256" key="9">
    <source>
        <dbReference type="SAM" id="MobiDB-lite"/>
    </source>
</evidence>
<comment type="caution">
    <text evidence="13">The sequence shown here is derived from an EMBL/GenBank/DDBJ whole genome shotgun (WGS) entry which is preliminary data.</text>
</comment>
<evidence type="ECO:0000313" key="13">
    <source>
        <dbReference type="EMBL" id="KAG2181331.1"/>
    </source>
</evidence>
<keyword evidence="14" id="KW-1185">Reference proteome</keyword>
<evidence type="ECO:0000259" key="12">
    <source>
        <dbReference type="Pfam" id="PF16916"/>
    </source>
</evidence>
<feature type="compositionally biased region" description="Polar residues" evidence="9">
    <location>
        <begin position="1"/>
        <end position="40"/>
    </location>
</feature>
<evidence type="ECO:0000256" key="5">
    <source>
        <dbReference type="ARBA" id="ARBA00022906"/>
    </source>
</evidence>
<dbReference type="SUPFAM" id="SSF161111">
    <property type="entry name" value="Cation efflux protein transmembrane domain-like"/>
    <property type="match status" value="1"/>
</dbReference>
<protein>
    <recommendedName>
        <fullName evidence="15">Cation efflux protein</fullName>
    </recommendedName>
</protein>
<dbReference type="GO" id="GO:0098771">
    <property type="term" value="P:inorganic ion homeostasis"/>
    <property type="evidence" value="ECO:0007669"/>
    <property type="project" value="UniProtKB-ARBA"/>
</dbReference>
<dbReference type="InterPro" id="IPR027469">
    <property type="entry name" value="Cation_efflux_TMD_sf"/>
</dbReference>
<evidence type="ECO:0000256" key="10">
    <source>
        <dbReference type="SAM" id="Phobius"/>
    </source>
</evidence>
<feature type="domain" description="Cation efflux protein cytoplasmic" evidence="12">
    <location>
        <begin position="300"/>
        <end position="370"/>
    </location>
</feature>
<sequence length="390" mass="42317">MTEQQPPSSERTPLLSANASGQTTPVHSRAASTRSCVNDGTKTTSTASSTKKRLLFATVMALLFFVTELVAGYFANSLALMSDAFHLLSDVASFIVALAAIYLAEKPATRRHSFGFHRAEVIAALASVVTIWILTFYLVQAAIERLQNPQPINGKLMCMTASLGVLINIVLAFVLGGHGHSHGGHDHDHVHGSEEQDHHHGHAHEGNGHAEEENGVTKSAIKQESNINLRAATLHVIGDLLASIGVLVSSIILIVRPDLTIVDPICTFIFSILVLYTTYHLVKDSLAVLMEGTPLNIQPEAIERSILEIPGVVAVHDLHVWNLSPGKSSLTAHITFDKNALHTYDEILYQAQHVVCDKYGVHHSTLQLESNTTFFTSHCRPELCAVSSDS</sequence>
<proteinExistence type="inferred from homology"/>
<keyword evidence="4 10" id="KW-0812">Transmembrane</keyword>
<dbReference type="InterPro" id="IPR002524">
    <property type="entry name" value="Cation_efflux"/>
</dbReference>
<keyword evidence="5" id="KW-0862">Zinc</keyword>
<dbReference type="NCBIfam" id="TIGR01297">
    <property type="entry name" value="CDF"/>
    <property type="match status" value="1"/>
</dbReference>
<reference evidence="13" key="1">
    <citation type="submission" date="2020-12" db="EMBL/GenBank/DDBJ databases">
        <title>Metabolic potential, ecology and presence of endohyphal bacteria is reflected in genomic diversity of Mucoromycotina.</title>
        <authorList>
            <person name="Muszewska A."/>
            <person name="Okrasinska A."/>
            <person name="Steczkiewicz K."/>
            <person name="Drgas O."/>
            <person name="Orlowska M."/>
            <person name="Perlinska-Lenart U."/>
            <person name="Aleksandrzak-Piekarczyk T."/>
            <person name="Szatraj K."/>
            <person name="Zielenkiewicz U."/>
            <person name="Pilsyk S."/>
            <person name="Malc E."/>
            <person name="Mieczkowski P."/>
            <person name="Kruszewska J.S."/>
            <person name="Biernat P."/>
            <person name="Pawlowska J."/>
        </authorList>
    </citation>
    <scope>NUCLEOTIDE SEQUENCE</scope>
    <source>
        <strain evidence="13">WA0000067209</strain>
    </source>
</reference>
<dbReference type="Pfam" id="PF01545">
    <property type="entry name" value="Cation_efflux"/>
    <property type="match status" value="1"/>
</dbReference>
<feature type="compositionally biased region" description="Basic and acidic residues" evidence="9">
    <location>
        <begin position="183"/>
        <end position="212"/>
    </location>
</feature>
<dbReference type="SUPFAM" id="SSF160240">
    <property type="entry name" value="Cation efflux protein cytoplasmic domain-like"/>
    <property type="match status" value="1"/>
</dbReference>
<gene>
    <name evidence="13" type="ORF">INT43_008914</name>
</gene>
<dbReference type="InterPro" id="IPR027470">
    <property type="entry name" value="Cation_efflux_CTD"/>
</dbReference>
<feature type="transmembrane region" description="Helical" evidence="10">
    <location>
        <begin position="159"/>
        <end position="177"/>
    </location>
</feature>
<keyword evidence="8 10" id="KW-0472">Membrane</keyword>
<dbReference type="PANTHER" id="PTHR11562">
    <property type="entry name" value="CATION EFFLUX PROTEIN/ ZINC TRANSPORTER"/>
    <property type="match status" value="1"/>
</dbReference>
<feature type="transmembrane region" description="Helical" evidence="10">
    <location>
        <begin position="232"/>
        <end position="255"/>
    </location>
</feature>
<evidence type="ECO:0000256" key="6">
    <source>
        <dbReference type="ARBA" id="ARBA00022989"/>
    </source>
</evidence>
<dbReference type="Proteomes" id="UP000654370">
    <property type="component" value="Unassembled WGS sequence"/>
</dbReference>
<comment type="subcellular location">
    <subcellularLocation>
        <location evidence="1">Membrane</location>
        <topology evidence="1">Multi-pass membrane protein</topology>
    </subcellularLocation>
</comment>